<sequence>MFWYHHGAGGWGWMAMSIGIVLFWGLVITAGVLLFRALARPAPRNGERTGWGLGPAPDRQPTAEQILAERYARGEIEDEEYQRRLATLRSARERPAK</sequence>
<dbReference type="Pfam" id="PF09851">
    <property type="entry name" value="SHOCT"/>
    <property type="match status" value="1"/>
</dbReference>
<dbReference type="AlphaFoldDB" id="A0A0N0XQ99"/>
<keyword evidence="4" id="KW-1185">Reference proteome</keyword>
<evidence type="ECO:0000313" key="4">
    <source>
        <dbReference type="Proteomes" id="UP000037982"/>
    </source>
</evidence>
<evidence type="ECO:0000313" key="3">
    <source>
        <dbReference type="EMBL" id="KPC58645.1"/>
    </source>
</evidence>
<dbReference type="PATRIC" id="fig|66876.3.peg.8715"/>
<gene>
    <name evidence="3" type="ORF">ADL29_39725</name>
</gene>
<organism evidence="3 4">
    <name type="scientific">Streptomyces chattanoogensis</name>
    <dbReference type="NCBI Taxonomy" id="66876"/>
    <lineage>
        <taxon>Bacteria</taxon>
        <taxon>Bacillati</taxon>
        <taxon>Actinomycetota</taxon>
        <taxon>Actinomycetes</taxon>
        <taxon>Kitasatosporales</taxon>
        <taxon>Streptomycetaceae</taxon>
        <taxon>Streptomyces</taxon>
    </lineage>
</organism>
<dbReference type="InterPro" id="IPR018649">
    <property type="entry name" value="SHOCT"/>
</dbReference>
<protein>
    <recommendedName>
        <fullName evidence="2">SHOCT domain-containing protein</fullName>
    </recommendedName>
</protein>
<proteinExistence type="predicted"/>
<feature type="transmembrane region" description="Helical" evidence="1">
    <location>
        <begin position="12"/>
        <end position="35"/>
    </location>
</feature>
<keyword evidence="1" id="KW-1133">Transmembrane helix</keyword>
<accession>A0A0N0XQ99</accession>
<keyword evidence="1" id="KW-0472">Membrane</keyword>
<evidence type="ECO:0000256" key="1">
    <source>
        <dbReference type="SAM" id="Phobius"/>
    </source>
</evidence>
<comment type="caution">
    <text evidence="3">The sequence shown here is derived from an EMBL/GenBank/DDBJ whole genome shotgun (WGS) entry which is preliminary data.</text>
</comment>
<keyword evidence="1" id="KW-0812">Transmembrane</keyword>
<reference evidence="4" key="1">
    <citation type="submission" date="2015-07" db="EMBL/GenBank/DDBJ databases">
        <authorList>
            <person name="Ju K.-S."/>
            <person name="Doroghazi J.R."/>
            <person name="Metcalf W.W."/>
        </authorList>
    </citation>
    <scope>NUCLEOTIDE SEQUENCE [LARGE SCALE GENOMIC DNA]</scope>
    <source>
        <strain evidence="4">NRRL ISP-5002</strain>
    </source>
</reference>
<dbReference type="Proteomes" id="UP000037982">
    <property type="component" value="Unassembled WGS sequence"/>
</dbReference>
<feature type="domain" description="SHOCT" evidence="2">
    <location>
        <begin position="63"/>
        <end position="88"/>
    </location>
</feature>
<dbReference type="EMBL" id="LGKG01000207">
    <property type="protein sequence ID" value="KPC58645.1"/>
    <property type="molecule type" value="Genomic_DNA"/>
</dbReference>
<name>A0A0N0XQ99_9ACTN</name>
<evidence type="ECO:0000259" key="2">
    <source>
        <dbReference type="Pfam" id="PF09851"/>
    </source>
</evidence>